<proteinExistence type="predicted"/>
<dbReference type="EMBL" id="JAJBZG010000005">
    <property type="protein sequence ID" value="MCB7481625.1"/>
    <property type="molecule type" value="Genomic_DNA"/>
</dbReference>
<dbReference type="InterPro" id="IPR043129">
    <property type="entry name" value="ATPase_NBD"/>
</dbReference>
<sequence length="1119" mass="128169">MAYVFRFHSGKNLKGWEDSNPLNSVAINAIEDPNGAHSSREITSIPSPYARIDLVKTAFKEVANLGPEGNTTFHKMVSDALDIGQIFFNADKYKDQIEIISWDRRTDLDQLINSPNPQHKLLGESLRLYLEQDAQTYNFDSLEKLYLINYTRGPEPLNIIGGTSPSTLFFTSANKFDLAGFQEGSDKLLDDEYQPLYERDPEYIKYLFSLRNSISGFSSKMKELDDYFELTYKHLSRELKDQVGQLGNHYNNLPNLNIDGGGEVVEVLGVNLKKAKGKEDAIKDSDFVIKSDRNQNEEYPPLVLPNDTENPGLKYVSAPWNQNDKAPHYDERDLEDRTLPVDGNKYPYLTISDFLEPVIIRTEFPVDKNYFLDGGFKGTEDEKGFLLPIKPLYFKYFHVDSLTQTINGEQRFELNKISGGYVEAILRVPVQKGYHITFRRTYNNPVNKAQKPIYDEGFNKGAIIENRINVGITPFYKFPSNLEPEYNIAFYDADRNPLFENNKYQISFFNSSSEFINVNSPTQRRKKEDENLDMMSYVARDNFSYLQVSHSYAKGILVPNFEKVIPGVNKFTFAIDFGTTNTHVEYKVNDGQSLPFEISYNERWHSGQLINSTKFDEAYLKRAKDDLIPDEIGENSSTGFNLPQRTSIAYHRSTNFLKEIISMGNVTIPFKYEKASFDLYTEVKTNLKWNSDDNSRVLMKVFFEQLVKMIRNKILLNNGNPAQTEIIWSYPASMSTGRLNQIEAELKSTIKSYIGSIKVEKVCESLTPYYYYVYEEGKSALVRPTVSIDIGGGTSDVAIYENNIPVLFTSYKFAGDAIFGDNYNRNIKINGFVQKYYDEFSKILDANEPALKGIILSIKDRNNSNDAINALFSLEDNKQLLSKKLNISFLDKLRNDDEFKVIFLIFFMAHIFHVAKIFKSKGLQVPAQFAFSGTASKLLSILDASEEKHLLKDLIKRTFKKLLNKEEIPDIEILWASNPKELSSKGSLHINQGQNINVKDIKEVLIAEGETLSANPDLTYESLNGSEMRVLKEYDEFLDFFFRLNMEISYKDLFGIENKTLKLVKELLNNKKENHLRVGIEQKIKENGNTANSKIDETLFFYPLTGSLGEIAYTLYKKS</sequence>
<dbReference type="Proteomes" id="UP001139414">
    <property type="component" value="Unassembled WGS sequence"/>
</dbReference>
<organism evidence="1 2">
    <name type="scientific">Christiangramia sediminis</name>
    <dbReference type="NCBI Taxonomy" id="2881336"/>
    <lineage>
        <taxon>Bacteria</taxon>
        <taxon>Pseudomonadati</taxon>
        <taxon>Bacteroidota</taxon>
        <taxon>Flavobacteriia</taxon>
        <taxon>Flavobacteriales</taxon>
        <taxon>Flavobacteriaceae</taxon>
        <taxon>Christiangramia</taxon>
    </lineage>
</organism>
<name>A0A9X1RYU1_9FLAO</name>
<dbReference type="AlphaFoldDB" id="A0A9X1RYU1"/>
<gene>
    <name evidence="1" type="ORF">LGQ90_10170</name>
</gene>
<accession>A0A9X1RYU1</accession>
<dbReference type="SUPFAM" id="SSF53067">
    <property type="entry name" value="Actin-like ATPase domain"/>
    <property type="match status" value="1"/>
</dbReference>
<comment type="caution">
    <text evidence="1">The sequence shown here is derived from an EMBL/GenBank/DDBJ whole genome shotgun (WGS) entry which is preliminary data.</text>
</comment>
<reference evidence="1" key="1">
    <citation type="submission" date="2021-10" db="EMBL/GenBank/DDBJ databases">
        <title>Gramella sp. ASW11-100T, isolated from marine sediment.</title>
        <authorList>
            <person name="Xia C."/>
        </authorList>
    </citation>
    <scope>NUCLEOTIDE SEQUENCE</scope>
    <source>
        <strain evidence="1">ASW11-100</strain>
    </source>
</reference>
<keyword evidence="2" id="KW-1185">Reference proteome</keyword>
<evidence type="ECO:0008006" key="3">
    <source>
        <dbReference type="Google" id="ProtNLM"/>
    </source>
</evidence>
<dbReference type="RefSeq" id="WP_229340762.1">
    <property type="nucleotide sequence ID" value="NZ_JAJBZG010000005.1"/>
</dbReference>
<evidence type="ECO:0000313" key="1">
    <source>
        <dbReference type="EMBL" id="MCB7481625.1"/>
    </source>
</evidence>
<protein>
    <recommendedName>
        <fullName evidence="3">Ppx/GppA phosphatase domain-containing protein</fullName>
    </recommendedName>
</protein>
<evidence type="ECO:0000313" key="2">
    <source>
        <dbReference type="Proteomes" id="UP001139414"/>
    </source>
</evidence>